<feature type="domain" description="AMP-dependent synthetase/ligase" evidence="1">
    <location>
        <begin position="40"/>
        <end position="121"/>
    </location>
</feature>
<gene>
    <name evidence="2" type="primary">aas_2</name>
    <name evidence="2" type="ORF">NCTC12282_06462</name>
</gene>
<evidence type="ECO:0000313" key="3">
    <source>
        <dbReference type="Proteomes" id="UP000373449"/>
    </source>
</evidence>
<reference evidence="2 3" key="1">
    <citation type="submission" date="2019-03" db="EMBL/GenBank/DDBJ databases">
        <authorList>
            <consortium name="Pathogen Informatics"/>
        </authorList>
    </citation>
    <scope>NUCLEOTIDE SEQUENCE [LARGE SCALE GENOMIC DNA]</scope>
    <source>
        <strain evidence="2 3">NCTC12282</strain>
    </source>
</reference>
<dbReference type="SUPFAM" id="SSF56801">
    <property type="entry name" value="Acetyl-CoA synthetase-like"/>
    <property type="match status" value="1"/>
</dbReference>
<dbReference type="AlphaFoldDB" id="A0A485A0F3"/>
<dbReference type="InterPro" id="IPR042099">
    <property type="entry name" value="ANL_N_sf"/>
</dbReference>
<protein>
    <submittedName>
        <fullName evidence="2">Bifunctional protein aas</fullName>
    </submittedName>
</protein>
<sequence>MDGRMATRKSKTLYEAFLDAKSCYGGGQTIIADIAMKNDTYRTLLKKSLGLSRIIGKVSEQGEHVGLLLPNTIVTAAAIFGTSLSGRIPAMLNYTAGVNGLSSALKAAEIKTIITSRQFLEKGQLTYLAEQVTNAKWYYLEDMKDMLTQGG</sequence>
<accession>A0A485A0F3</accession>
<evidence type="ECO:0000313" key="2">
    <source>
        <dbReference type="EMBL" id="VFS53378.1"/>
    </source>
</evidence>
<name>A0A485A0F3_9GAMM</name>
<evidence type="ECO:0000259" key="1">
    <source>
        <dbReference type="Pfam" id="PF00501"/>
    </source>
</evidence>
<dbReference type="Gene3D" id="3.40.50.12780">
    <property type="entry name" value="N-terminal domain of ligase-like"/>
    <property type="match status" value="1"/>
</dbReference>
<dbReference type="InterPro" id="IPR000873">
    <property type="entry name" value="AMP-dep_synth/lig_dom"/>
</dbReference>
<dbReference type="EMBL" id="CAADJA010000002">
    <property type="protein sequence ID" value="VFS53378.1"/>
    <property type="molecule type" value="Genomic_DNA"/>
</dbReference>
<dbReference type="Pfam" id="PF00501">
    <property type="entry name" value="AMP-binding"/>
    <property type="match status" value="1"/>
</dbReference>
<proteinExistence type="predicted"/>
<organism evidence="2 3">
    <name type="scientific">Budvicia aquatica</name>
    <dbReference type="NCBI Taxonomy" id="82979"/>
    <lineage>
        <taxon>Bacteria</taxon>
        <taxon>Pseudomonadati</taxon>
        <taxon>Pseudomonadota</taxon>
        <taxon>Gammaproteobacteria</taxon>
        <taxon>Enterobacterales</taxon>
        <taxon>Budviciaceae</taxon>
        <taxon>Budvicia</taxon>
    </lineage>
</organism>
<dbReference type="Proteomes" id="UP000373449">
    <property type="component" value="Unassembled WGS sequence"/>
</dbReference>